<dbReference type="NCBIfam" id="NF041131">
    <property type="entry name" value="RicT_YaaT_fam"/>
    <property type="match status" value="1"/>
</dbReference>
<proteinExistence type="predicted"/>
<feature type="compositionally biased region" description="Low complexity" evidence="1">
    <location>
        <begin position="61"/>
        <end position="75"/>
    </location>
</feature>
<feature type="domain" description="PSP1 C-terminal" evidence="2">
    <location>
        <begin position="638"/>
        <end position="723"/>
    </location>
</feature>
<dbReference type="OrthoDB" id="243127at2759"/>
<dbReference type="GeneID" id="59374111"/>
<feature type="region of interest" description="Disordered" evidence="1">
    <location>
        <begin position="347"/>
        <end position="384"/>
    </location>
</feature>
<organism evidence="3 4">
    <name type="scientific">Pleurotus ostreatus</name>
    <name type="common">Oyster mushroom</name>
    <name type="synonym">White-rot fungus</name>
    <dbReference type="NCBI Taxonomy" id="5322"/>
    <lineage>
        <taxon>Eukaryota</taxon>
        <taxon>Fungi</taxon>
        <taxon>Dikarya</taxon>
        <taxon>Basidiomycota</taxon>
        <taxon>Agaricomycotina</taxon>
        <taxon>Agaricomycetes</taxon>
        <taxon>Agaricomycetidae</taxon>
        <taxon>Agaricales</taxon>
        <taxon>Pleurotineae</taxon>
        <taxon>Pleurotaceae</taxon>
        <taxon>Pleurotus</taxon>
    </lineage>
</organism>
<name>A0A8H7A2F3_PLEOS</name>
<feature type="region of interest" description="Disordered" evidence="1">
    <location>
        <begin position="399"/>
        <end position="424"/>
    </location>
</feature>
<feature type="compositionally biased region" description="Low complexity" evidence="1">
    <location>
        <begin position="352"/>
        <end position="370"/>
    </location>
</feature>
<evidence type="ECO:0000256" key="1">
    <source>
        <dbReference type="SAM" id="MobiDB-lite"/>
    </source>
</evidence>
<dbReference type="PANTHER" id="PTHR43830:SF3">
    <property type="entry name" value="PROTEIN PSP1"/>
    <property type="match status" value="1"/>
</dbReference>
<comment type="caution">
    <text evidence="3">The sequence shown here is derived from an EMBL/GenBank/DDBJ whole genome shotgun (WGS) entry which is preliminary data.</text>
</comment>
<feature type="compositionally biased region" description="Polar residues" evidence="1">
    <location>
        <begin position="96"/>
        <end position="110"/>
    </location>
</feature>
<feature type="compositionally biased region" description="Polar residues" evidence="1">
    <location>
        <begin position="399"/>
        <end position="408"/>
    </location>
</feature>
<evidence type="ECO:0000313" key="4">
    <source>
        <dbReference type="Proteomes" id="UP000623687"/>
    </source>
</evidence>
<dbReference type="EMBL" id="JACETU010000002">
    <property type="protein sequence ID" value="KAF7437454.1"/>
    <property type="molecule type" value="Genomic_DNA"/>
</dbReference>
<dbReference type="AlphaFoldDB" id="A0A8H7A2F3"/>
<feature type="region of interest" description="Disordered" evidence="1">
    <location>
        <begin position="268"/>
        <end position="331"/>
    </location>
</feature>
<feature type="region of interest" description="Disordered" evidence="1">
    <location>
        <begin position="1"/>
        <end position="133"/>
    </location>
</feature>
<dbReference type="PROSITE" id="PS51411">
    <property type="entry name" value="PSP1_C"/>
    <property type="match status" value="1"/>
</dbReference>
<dbReference type="Pfam" id="PF04468">
    <property type="entry name" value="PSP1"/>
    <property type="match status" value="1"/>
</dbReference>
<keyword evidence="4" id="KW-1185">Reference proteome</keyword>
<dbReference type="GO" id="GO:0005737">
    <property type="term" value="C:cytoplasm"/>
    <property type="evidence" value="ECO:0007669"/>
    <property type="project" value="TreeGrafter"/>
</dbReference>
<evidence type="ECO:0000259" key="2">
    <source>
        <dbReference type="PROSITE" id="PS51411"/>
    </source>
</evidence>
<dbReference type="Proteomes" id="UP000623687">
    <property type="component" value="Unassembled WGS sequence"/>
</dbReference>
<dbReference type="InterPro" id="IPR007557">
    <property type="entry name" value="PSP1_C"/>
</dbReference>
<gene>
    <name evidence="3" type="ORF">PC9H_004293</name>
</gene>
<feature type="compositionally biased region" description="Acidic residues" evidence="1">
    <location>
        <begin position="121"/>
        <end position="131"/>
    </location>
</feature>
<dbReference type="PANTHER" id="PTHR43830">
    <property type="entry name" value="PROTEIN PSP1"/>
    <property type="match status" value="1"/>
</dbReference>
<evidence type="ECO:0000313" key="3">
    <source>
        <dbReference type="EMBL" id="KAF7437454.1"/>
    </source>
</evidence>
<reference evidence="3" key="1">
    <citation type="submission" date="2019-07" db="EMBL/GenBank/DDBJ databases">
        <authorList>
            <person name="Palmer J.M."/>
        </authorList>
    </citation>
    <scope>NUCLEOTIDE SEQUENCE</scope>
    <source>
        <strain evidence="3">PC9</strain>
    </source>
</reference>
<accession>A0A8H7A2F3</accession>
<dbReference type="VEuPathDB" id="FungiDB:PC9H_004293"/>
<dbReference type="RefSeq" id="XP_036635353.1">
    <property type="nucleotide sequence ID" value="XM_036773880.1"/>
</dbReference>
<protein>
    <recommendedName>
        <fullName evidence="2">PSP1 C-terminal domain-containing protein</fullName>
    </recommendedName>
</protein>
<dbReference type="InterPro" id="IPR047767">
    <property type="entry name" value="PSP1-like"/>
</dbReference>
<sequence length="731" mass="79672">MQQNRSPQPALDEDEEDRQNRFLGSSLAENGTATLRERAASQPPRRSEQNIQSSPSQPNVTPSSFGSGGTSPWSGQRLLSPTRGGSGGLPQPIPMRSSSFSAHPQSQFSSAMRDRAFPSTFEDDESEISDTYDERFFPSSLNVGRGRTYTQDITRSRSQSLANTRAGAVGSPYLNSSAMASWNESSFSHPLNIPGSRYGEIKPPGTSRYGSLGTLGRSPTNIHVPSSPVTGGSVVGNGYSHRQTIDPSNMSPFVRDVGQILVDDSPFRELWSGMNPPRDENGGGGSGTTSRRHSVSVVQPRRGNVVGFNAPGAEGNDEPSRPAFTQAGFGRGGLMISDDELASDLGLLNINPEPRSPSSQQPTSQPSSLPIYAPLSRSPPSADRLASYLPMNQLSIQTSASYSRQQMHTPSDGGTGGGSPPRTQFDQQLAENQFLSGSRSTQQQGQTPTQQSELTARYIPGQGIQYLPQHTIAMQNHNVGQHNGGVYTRERAPSYTGSVTSPVSPSSARAMHAQHQSGFYPQPIQRRPSDAQSPLNELGKGLPLHAVPASWPLYIVEFKAGRTDLYYLTDLSLDVRVGDLVIVEADRGKDLGKVINDSITLAEVEAFQKQQMAMSFSDGQPTSPGGGQPVGKKEINPKMIYAKAQQQDAHLLVTKLQDEMKALQLCQSKVRAKKLPMEVVDAEYQWDRRKLTFYFVAEKRIDFRELVRELFRLYKTRIWMASLQGGPSVEQ</sequence>
<feature type="compositionally biased region" description="Polar residues" evidence="1">
    <location>
        <begin position="49"/>
        <end position="60"/>
    </location>
</feature>